<gene>
    <name evidence="2" type="ORF">HFP15_34915</name>
</gene>
<evidence type="ECO:0000313" key="3">
    <source>
        <dbReference type="Proteomes" id="UP000715441"/>
    </source>
</evidence>
<protein>
    <submittedName>
        <fullName evidence="2">Uncharacterized protein</fullName>
    </submittedName>
</protein>
<name>A0ABX1JE64_9PSEU</name>
<sequence>MTADVRSLLSAAGLTVQEDEIAEIAAWLTSARAMAAPLHSGAELPPPLLPTPTREDSR</sequence>
<proteinExistence type="predicted"/>
<comment type="caution">
    <text evidence="2">The sequence shown here is derived from an EMBL/GenBank/DDBJ whole genome shotgun (WGS) entry which is preliminary data.</text>
</comment>
<evidence type="ECO:0000256" key="1">
    <source>
        <dbReference type="SAM" id="MobiDB-lite"/>
    </source>
</evidence>
<dbReference type="Proteomes" id="UP000715441">
    <property type="component" value="Unassembled WGS sequence"/>
</dbReference>
<evidence type="ECO:0000313" key="2">
    <source>
        <dbReference type="EMBL" id="NKQ58065.1"/>
    </source>
</evidence>
<accession>A0ABX1JE64</accession>
<organism evidence="2 3">
    <name type="scientific">Amycolatopsis acididurans</name>
    <dbReference type="NCBI Taxonomy" id="2724524"/>
    <lineage>
        <taxon>Bacteria</taxon>
        <taxon>Bacillati</taxon>
        <taxon>Actinomycetota</taxon>
        <taxon>Actinomycetes</taxon>
        <taxon>Pseudonocardiales</taxon>
        <taxon>Pseudonocardiaceae</taxon>
        <taxon>Amycolatopsis</taxon>
    </lineage>
</organism>
<keyword evidence="3" id="KW-1185">Reference proteome</keyword>
<feature type="region of interest" description="Disordered" evidence="1">
    <location>
        <begin position="39"/>
        <end position="58"/>
    </location>
</feature>
<reference evidence="2 3" key="1">
    <citation type="submission" date="2020-04" db="EMBL/GenBank/DDBJ databases">
        <title>Novel species.</title>
        <authorList>
            <person name="Teo W.F.A."/>
            <person name="Lipun K."/>
            <person name="Srisuk N."/>
            <person name="Duangmal K."/>
        </authorList>
    </citation>
    <scope>NUCLEOTIDE SEQUENCE [LARGE SCALE GENOMIC DNA]</scope>
    <source>
        <strain evidence="2 3">K13G38</strain>
    </source>
</reference>
<dbReference type="RefSeq" id="WP_168521531.1">
    <property type="nucleotide sequence ID" value="NZ_JAAXLS010000047.1"/>
</dbReference>
<dbReference type="EMBL" id="JAAXLS010000047">
    <property type="protein sequence ID" value="NKQ58065.1"/>
    <property type="molecule type" value="Genomic_DNA"/>
</dbReference>